<dbReference type="Pfam" id="PF06983">
    <property type="entry name" value="3-dmu-9_3-mt"/>
    <property type="match status" value="2"/>
</dbReference>
<organism evidence="2 3">
    <name type="scientific">Staphylococcus edaphicus</name>
    <dbReference type="NCBI Taxonomy" id="1955013"/>
    <lineage>
        <taxon>Bacteria</taxon>
        <taxon>Bacillati</taxon>
        <taxon>Bacillota</taxon>
        <taxon>Bacilli</taxon>
        <taxon>Bacillales</taxon>
        <taxon>Staphylococcaceae</taxon>
        <taxon>Staphylococcus</taxon>
    </lineage>
</organism>
<dbReference type="Proteomes" id="UP000223828">
    <property type="component" value="Unassembled WGS sequence"/>
</dbReference>
<dbReference type="Gene3D" id="3.30.720.100">
    <property type="match status" value="1"/>
</dbReference>
<dbReference type="InterPro" id="IPR029068">
    <property type="entry name" value="Glyas_Bleomycin-R_OHBP_Dase"/>
</dbReference>
<gene>
    <name evidence="2" type="ORF">BTJ66_12640</name>
</gene>
<dbReference type="InterPro" id="IPR028973">
    <property type="entry name" value="PhnB-like"/>
</dbReference>
<reference evidence="3" key="1">
    <citation type="submission" date="2017-10" db="EMBL/GenBank/DDBJ databases">
        <title>Staphylococcus edaphicus sp. nov., isolated in Antarctica, harbouring mecC gene and genomic islands essential in adaptation to extreme environment.</title>
        <authorList>
            <person name="Pantucek R."/>
            <person name="Sedlacek I."/>
            <person name="Indrakova A."/>
            <person name="Vrbovska V."/>
            <person name="Maslanova I."/>
            <person name="Kovarovic V."/>
            <person name="Svec P."/>
            <person name="Kralova S."/>
            <person name="Kristofova L."/>
            <person name="Keklakova J."/>
            <person name="Petras P."/>
            <person name="Doskar J."/>
        </authorList>
    </citation>
    <scope>NUCLEOTIDE SEQUENCE [LARGE SCALE GENOMIC DNA]</scope>
    <source>
        <strain evidence="3">CCM 5085</strain>
    </source>
</reference>
<dbReference type="PANTHER" id="PTHR33990">
    <property type="entry name" value="PROTEIN YJDN-RELATED"/>
    <property type="match status" value="1"/>
</dbReference>
<comment type="caution">
    <text evidence="2">The sequence shown here is derived from an EMBL/GenBank/DDBJ whole genome shotgun (WGS) entry which is preliminary data.</text>
</comment>
<dbReference type="EMBL" id="MRZN01000029">
    <property type="protein sequence ID" value="PHK48626.1"/>
    <property type="molecule type" value="Genomic_DNA"/>
</dbReference>
<feature type="domain" description="PhnB-like" evidence="1">
    <location>
        <begin position="137"/>
        <end position="257"/>
    </location>
</feature>
<name>A0A2C6WLI8_9STAP</name>
<dbReference type="Gene3D" id="3.30.720.110">
    <property type="match status" value="1"/>
</dbReference>
<dbReference type="AlphaFoldDB" id="A0A2C6WLI8"/>
<dbReference type="OrthoDB" id="9806473at2"/>
<evidence type="ECO:0000259" key="1">
    <source>
        <dbReference type="Pfam" id="PF06983"/>
    </source>
</evidence>
<accession>A0A2C6WLI8</accession>
<dbReference type="SUPFAM" id="SSF54593">
    <property type="entry name" value="Glyoxalase/Bleomycin resistance protein/Dihydroxybiphenyl dioxygenase"/>
    <property type="match status" value="2"/>
</dbReference>
<feature type="domain" description="PhnB-like" evidence="1">
    <location>
        <begin position="5"/>
        <end position="127"/>
    </location>
</feature>
<dbReference type="Gene3D" id="3.10.180.10">
    <property type="entry name" value="2,3-Dihydroxybiphenyl 1,2-Dioxygenase, domain 1"/>
    <property type="match status" value="1"/>
</dbReference>
<sequence>MMYNQKIVPHLWFDTEAEQAVNFYTSVFPETKIIKKAILQDTPSGDAQQLIFNIFNYRFMAINAGPYFVKNPSISFTVLFNKSEIDLLESVYSKLIKNGKAIMPLDQYDFSEKYGWVQDQYDVSWQLLVTDIPITNRIEPSLMFMNDNVGRAEEAINFYNEVFNNSEQGGKFYYPEGLEPNKTSQLAHARFKIENQWFTCMDSAYDYNYQFNEGISLIVTLDNQVELDAYWHKLSAVPEAEQCGWLKDKFGVSWQIVPKQLDEMMSHGTQEQLNRVTEAFLKMKKFDIAALELAYHNE</sequence>
<proteinExistence type="predicted"/>
<evidence type="ECO:0000313" key="3">
    <source>
        <dbReference type="Proteomes" id="UP000223828"/>
    </source>
</evidence>
<protein>
    <recommendedName>
        <fullName evidence="1">PhnB-like domain-containing protein</fullName>
    </recommendedName>
</protein>
<dbReference type="CDD" id="cd06588">
    <property type="entry name" value="PhnB_like"/>
    <property type="match status" value="2"/>
</dbReference>
<evidence type="ECO:0000313" key="2">
    <source>
        <dbReference type="EMBL" id="PHK48626.1"/>
    </source>
</evidence>